<dbReference type="RefSeq" id="WP_255134278.1">
    <property type="nucleotide sequence ID" value="NZ_JANDBC010000001.1"/>
</dbReference>
<name>A0A9X2L310_9BACT</name>
<evidence type="ECO:0000313" key="3">
    <source>
        <dbReference type="Proteomes" id="UP001139125"/>
    </source>
</evidence>
<dbReference type="InterPro" id="IPR052164">
    <property type="entry name" value="Anthracycline_SecMetBiosynth"/>
</dbReference>
<dbReference type="CDD" id="cd07247">
    <property type="entry name" value="SgaA_N_like"/>
    <property type="match status" value="1"/>
</dbReference>
<gene>
    <name evidence="2" type="ORF">NM125_07425</name>
</gene>
<dbReference type="PANTHER" id="PTHR33993">
    <property type="entry name" value="GLYOXALASE-RELATED"/>
    <property type="match status" value="1"/>
</dbReference>
<proteinExistence type="predicted"/>
<evidence type="ECO:0000313" key="2">
    <source>
        <dbReference type="EMBL" id="MCP9291411.1"/>
    </source>
</evidence>
<dbReference type="SUPFAM" id="SSF54593">
    <property type="entry name" value="Glyoxalase/Bleomycin resistance protein/Dihydroxybiphenyl dioxygenase"/>
    <property type="match status" value="1"/>
</dbReference>
<comment type="caution">
    <text evidence="2">The sequence shown here is derived from an EMBL/GenBank/DDBJ whole genome shotgun (WGS) entry which is preliminary data.</text>
</comment>
<dbReference type="InterPro" id="IPR037523">
    <property type="entry name" value="VOC_core"/>
</dbReference>
<reference evidence="2" key="1">
    <citation type="submission" date="2022-06" db="EMBL/GenBank/DDBJ databases">
        <title>Gracilimonas sp. CAU 1638 isolated from sea sediment.</title>
        <authorList>
            <person name="Kim W."/>
        </authorList>
    </citation>
    <scope>NUCLEOTIDE SEQUENCE</scope>
    <source>
        <strain evidence="2">CAU 1638</strain>
    </source>
</reference>
<dbReference type="PANTHER" id="PTHR33993:SF1">
    <property type="entry name" value="GLYOXALASE FAMILY PROTEIN"/>
    <property type="match status" value="1"/>
</dbReference>
<dbReference type="PROSITE" id="PS51819">
    <property type="entry name" value="VOC"/>
    <property type="match status" value="1"/>
</dbReference>
<dbReference type="Pfam" id="PF00903">
    <property type="entry name" value="Glyoxalase"/>
    <property type="match status" value="1"/>
</dbReference>
<feature type="domain" description="VOC" evidence="1">
    <location>
        <begin position="6"/>
        <end position="116"/>
    </location>
</feature>
<dbReference type="InterPro" id="IPR004360">
    <property type="entry name" value="Glyas_Fos-R_dOase_dom"/>
</dbReference>
<dbReference type="AlphaFoldDB" id="A0A9X2L310"/>
<evidence type="ECO:0000259" key="1">
    <source>
        <dbReference type="PROSITE" id="PS51819"/>
    </source>
</evidence>
<dbReference type="Gene3D" id="3.10.180.10">
    <property type="entry name" value="2,3-Dihydroxybiphenyl 1,2-Dioxygenase, domain 1"/>
    <property type="match status" value="1"/>
</dbReference>
<dbReference type="InterPro" id="IPR029068">
    <property type="entry name" value="Glyas_Bleomycin-R_OHBP_Dase"/>
</dbReference>
<protein>
    <submittedName>
        <fullName evidence="2">VOC family protein</fullName>
    </submittedName>
</protein>
<sequence>MSKHEKIDYVEFPSADLEATKTFFRNAFGWEFTDYGPEYCDFSNEGINGGFYKSEMKSTTETGAALVIFFSEDLEATLEKVKNAGAEIVKDTFSFPGGRRFHFTEPSGNEFAVWSDK</sequence>
<organism evidence="2 3">
    <name type="scientific">Gracilimonas sediminicola</name>
    <dbReference type="NCBI Taxonomy" id="2952158"/>
    <lineage>
        <taxon>Bacteria</taxon>
        <taxon>Pseudomonadati</taxon>
        <taxon>Balneolota</taxon>
        <taxon>Balneolia</taxon>
        <taxon>Balneolales</taxon>
        <taxon>Balneolaceae</taxon>
        <taxon>Gracilimonas</taxon>
    </lineage>
</organism>
<accession>A0A9X2L310</accession>
<dbReference type="Proteomes" id="UP001139125">
    <property type="component" value="Unassembled WGS sequence"/>
</dbReference>
<keyword evidence="3" id="KW-1185">Reference proteome</keyword>
<dbReference type="EMBL" id="JANDBC010000001">
    <property type="protein sequence ID" value="MCP9291411.1"/>
    <property type="molecule type" value="Genomic_DNA"/>
</dbReference>